<accession>A0A0V1LYU1</accession>
<sequence length="84" mass="9196">MRASMVSGLLLLLLGLVALPAKGLMPYSRSLWDVMLPSDHDPFRILEQTPFTMPKAVDTLALALARADWKETPQAHVISLDVPG</sequence>
<evidence type="ECO:0000313" key="2">
    <source>
        <dbReference type="EMBL" id="KRZ64286.1"/>
    </source>
</evidence>
<keyword evidence="3" id="KW-1185">Reference proteome</keyword>
<keyword evidence="2" id="KW-0346">Stress response</keyword>
<feature type="signal peptide" evidence="1">
    <location>
        <begin position="1"/>
        <end position="23"/>
    </location>
</feature>
<evidence type="ECO:0000256" key="1">
    <source>
        <dbReference type="SAM" id="SignalP"/>
    </source>
</evidence>
<dbReference type="Proteomes" id="UP000054843">
    <property type="component" value="Unassembled WGS sequence"/>
</dbReference>
<protein>
    <submittedName>
        <fullName evidence="2">22.0 kDa class IV heat shock protein</fullName>
    </submittedName>
</protein>
<comment type="caution">
    <text evidence="2">The sequence shown here is derived from an EMBL/GenBank/DDBJ whole genome shotgun (WGS) entry which is preliminary data.</text>
</comment>
<gene>
    <name evidence="2" type="primary">HSP22.0</name>
    <name evidence="2" type="ORF">T10_8480</name>
</gene>
<organism evidence="2 3">
    <name type="scientific">Trichinella papuae</name>
    <dbReference type="NCBI Taxonomy" id="268474"/>
    <lineage>
        <taxon>Eukaryota</taxon>
        <taxon>Metazoa</taxon>
        <taxon>Ecdysozoa</taxon>
        <taxon>Nematoda</taxon>
        <taxon>Enoplea</taxon>
        <taxon>Dorylaimia</taxon>
        <taxon>Trichinellida</taxon>
        <taxon>Trichinellidae</taxon>
        <taxon>Trichinella</taxon>
    </lineage>
</organism>
<feature type="chain" id="PRO_5006882136" evidence="1">
    <location>
        <begin position="24"/>
        <end position="84"/>
    </location>
</feature>
<dbReference type="STRING" id="268474.A0A0V1LYU1"/>
<feature type="non-terminal residue" evidence="2">
    <location>
        <position position="84"/>
    </location>
</feature>
<dbReference type="AlphaFoldDB" id="A0A0V1LYU1"/>
<keyword evidence="1" id="KW-0732">Signal</keyword>
<dbReference type="EMBL" id="JYDO01001271">
    <property type="protein sequence ID" value="KRZ64286.1"/>
    <property type="molecule type" value="Genomic_DNA"/>
</dbReference>
<name>A0A0V1LYU1_9BILA</name>
<reference evidence="2 3" key="1">
    <citation type="submission" date="2015-01" db="EMBL/GenBank/DDBJ databases">
        <title>Evolution of Trichinella species and genotypes.</title>
        <authorList>
            <person name="Korhonen P.K."/>
            <person name="Edoardo P."/>
            <person name="Giuseppe L.R."/>
            <person name="Gasser R.B."/>
        </authorList>
    </citation>
    <scope>NUCLEOTIDE SEQUENCE [LARGE SCALE GENOMIC DNA]</scope>
    <source>
        <strain evidence="2">ISS1980</strain>
    </source>
</reference>
<evidence type="ECO:0000313" key="3">
    <source>
        <dbReference type="Proteomes" id="UP000054843"/>
    </source>
</evidence>
<proteinExistence type="predicted"/>